<keyword evidence="4 7" id="KW-0472">Membrane</keyword>
<keyword evidence="7" id="KW-0812">Transmembrane</keyword>
<comment type="subcellular location">
    <subcellularLocation>
        <location evidence="1">Membrane</location>
        <topology evidence="1">Lipid-anchor</topology>
    </subcellularLocation>
</comment>
<evidence type="ECO:0000256" key="6">
    <source>
        <dbReference type="ARBA" id="ARBA00023288"/>
    </source>
</evidence>
<accession>A0ABU8YBV9</accession>
<evidence type="ECO:0000256" key="2">
    <source>
        <dbReference type="ARBA" id="ARBA00008973"/>
    </source>
</evidence>
<dbReference type="Proteomes" id="UP001370299">
    <property type="component" value="Unassembled WGS sequence"/>
</dbReference>
<evidence type="ECO:0000256" key="5">
    <source>
        <dbReference type="ARBA" id="ARBA00023139"/>
    </source>
</evidence>
<evidence type="ECO:0000256" key="1">
    <source>
        <dbReference type="ARBA" id="ARBA00004635"/>
    </source>
</evidence>
<gene>
    <name evidence="8" type="ORF">WMN62_10745</name>
</gene>
<comment type="caution">
    <text evidence="8">The sequence shown here is derived from an EMBL/GenBank/DDBJ whole genome shotgun (WGS) entry which is preliminary data.</text>
</comment>
<feature type="transmembrane region" description="Helical" evidence="7">
    <location>
        <begin position="17"/>
        <end position="39"/>
    </location>
</feature>
<dbReference type="Pfam" id="PF03180">
    <property type="entry name" value="Lipoprotein_9"/>
    <property type="match status" value="1"/>
</dbReference>
<organism evidence="8 9">
    <name type="scientific">Curtobacterium citreum</name>
    <dbReference type="NCBI Taxonomy" id="2036"/>
    <lineage>
        <taxon>Bacteria</taxon>
        <taxon>Bacillati</taxon>
        <taxon>Actinomycetota</taxon>
        <taxon>Actinomycetes</taxon>
        <taxon>Micrococcales</taxon>
        <taxon>Microbacteriaceae</taxon>
        <taxon>Curtobacterium</taxon>
    </lineage>
</organism>
<sequence>MSAAPALPEKPKGKRPIGWIIAAVIVVVAIVVAVIVGVVRSGGDSGGAAAGDAAPKTVTIGVSDKSLPYWNTYVKAAKEQLNVTVKLQNFSDYSLPNPALKDEQIDINQFQHIQYLANYNVTSDDDLQPIGATAVYPLPLYSTKVSDVADFEDGAKVAIPNDAINEARALLVLQAADLLELKDGGNAFSTTADITSHKVDVQTLDASQTANALQQGSVEGAIVNVNYATSAGLDTKDAIFQDDPKSASAAPYVNVFAVRDADKDNKTYLDLAELFQDDAVQKVFAKDYPDAVPSDESAASLQKELATVESDAKAAAE</sequence>
<protein>
    <submittedName>
        <fullName evidence="8">MetQ/NlpA family ABC transporter substrate-binding protein</fullName>
    </submittedName>
</protein>
<reference evidence="8 9" key="1">
    <citation type="submission" date="2024-03" db="EMBL/GenBank/DDBJ databases">
        <title>Whole genomes of four grape xylem sap localized bacterial endophytes.</title>
        <authorList>
            <person name="Kumar G."/>
            <person name="Savka M.A."/>
        </authorList>
    </citation>
    <scope>NUCLEOTIDE SEQUENCE [LARGE SCALE GENOMIC DNA]</scope>
    <source>
        <strain evidence="8 9">RIT_GXS8</strain>
    </source>
</reference>
<dbReference type="PANTHER" id="PTHR30429:SF3">
    <property type="entry name" value="LIPOPROTEIN"/>
    <property type="match status" value="1"/>
</dbReference>
<dbReference type="RefSeq" id="WP_123313907.1">
    <property type="nucleotide sequence ID" value="NZ_JBBKAP010000036.1"/>
</dbReference>
<evidence type="ECO:0000256" key="7">
    <source>
        <dbReference type="SAM" id="Phobius"/>
    </source>
</evidence>
<dbReference type="PANTHER" id="PTHR30429">
    <property type="entry name" value="D-METHIONINE-BINDING LIPOPROTEIN METQ"/>
    <property type="match status" value="1"/>
</dbReference>
<proteinExistence type="inferred from homology"/>
<name>A0ABU8YBV9_9MICO</name>
<evidence type="ECO:0000313" key="9">
    <source>
        <dbReference type="Proteomes" id="UP001370299"/>
    </source>
</evidence>
<evidence type="ECO:0000256" key="4">
    <source>
        <dbReference type="ARBA" id="ARBA00023136"/>
    </source>
</evidence>
<keyword evidence="6" id="KW-0449">Lipoprotein</keyword>
<dbReference type="Gene3D" id="3.40.190.10">
    <property type="entry name" value="Periplasmic binding protein-like II"/>
    <property type="match status" value="2"/>
</dbReference>
<keyword evidence="5" id="KW-0564">Palmitate</keyword>
<dbReference type="EMBL" id="JBBLYY010000054">
    <property type="protein sequence ID" value="MEK0171948.1"/>
    <property type="molecule type" value="Genomic_DNA"/>
</dbReference>
<keyword evidence="3" id="KW-0732">Signal</keyword>
<comment type="similarity">
    <text evidence="2">Belongs to the NlpA lipoprotein family.</text>
</comment>
<keyword evidence="7" id="KW-1133">Transmembrane helix</keyword>
<dbReference type="SUPFAM" id="SSF53850">
    <property type="entry name" value="Periplasmic binding protein-like II"/>
    <property type="match status" value="1"/>
</dbReference>
<dbReference type="InterPro" id="IPR004872">
    <property type="entry name" value="Lipoprotein_NlpA"/>
</dbReference>
<evidence type="ECO:0000256" key="3">
    <source>
        <dbReference type="ARBA" id="ARBA00022729"/>
    </source>
</evidence>
<evidence type="ECO:0000313" key="8">
    <source>
        <dbReference type="EMBL" id="MEK0171948.1"/>
    </source>
</evidence>
<keyword evidence="9" id="KW-1185">Reference proteome</keyword>